<dbReference type="OrthoDB" id="17560at2759"/>
<sequence length="248" mass="27658">MGKELELHGLPVYTTGDGETVIVIITDPFGWNHPDARFLADTLARSTSATVWMPDFFSGDSLPAEQLALLTPPSGELSFFEKSASVLKRSQAFAPWLFAHREGVSWPIIERFFESAYNEKPLRPLIAAGYGWGGRYAALLTHREKWTTTSGTYKEGGFIHSAFVAHPILMTADELEKCERPVTMVLGDAEEVGGFKKLQAAAQKKGIKCELLEGAQQGFALHQGKSAMEKRYWEKSRDLAVEWAREYL</sequence>
<proteinExistence type="predicted"/>
<dbReference type="SUPFAM" id="SSF53474">
    <property type="entry name" value="alpha/beta-Hydrolases"/>
    <property type="match status" value="1"/>
</dbReference>
<dbReference type="STRING" id="1076935.U4LU60"/>
<reference evidence="1 2" key="1">
    <citation type="journal article" date="2013" name="PLoS Genet.">
        <title>The genome and development-dependent transcriptomes of Pyronema confluens: a window into fungal evolution.</title>
        <authorList>
            <person name="Traeger S."/>
            <person name="Altegoer F."/>
            <person name="Freitag M."/>
            <person name="Gabaldon T."/>
            <person name="Kempken F."/>
            <person name="Kumar A."/>
            <person name="Marcet-Houben M."/>
            <person name="Poggeler S."/>
            <person name="Stajich J.E."/>
            <person name="Nowrousian M."/>
        </authorList>
    </citation>
    <scope>NUCLEOTIDE SEQUENCE [LARGE SCALE GENOMIC DNA]</scope>
    <source>
        <strain evidence="2">CBS 100304</strain>
        <tissue evidence="1">Vegetative mycelium</tissue>
    </source>
</reference>
<dbReference type="InterPro" id="IPR029058">
    <property type="entry name" value="AB_hydrolase_fold"/>
</dbReference>
<name>U4LU60_PYROM</name>
<dbReference type="OMA" id="IKHREAV"/>
<organism evidence="1 2">
    <name type="scientific">Pyronema omphalodes (strain CBS 100304)</name>
    <name type="common">Pyronema confluens</name>
    <dbReference type="NCBI Taxonomy" id="1076935"/>
    <lineage>
        <taxon>Eukaryota</taxon>
        <taxon>Fungi</taxon>
        <taxon>Dikarya</taxon>
        <taxon>Ascomycota</taxon>
        <taxon>Pezizomycotina</taxon>
        <taxon>Pezizomycetes</taxon>
        <taxon>Pezizales</taxon>
        <taxon>Pyronemataceae</taxon>
        <taxon>Pyronema</taxon>
    </lineage>
</organism>
<dbReference type="AlphaFoldDB" id="U4LU60"/>
<keyword evidence="2" id="KW-1185">Reference proteome</keyword>
<evidence type="ECO:0000313" key="1">
    <source>
        <dbReference type="EMBL" id="CCX31376.1"/>
    </source>
</evidence>
<dbReference type="EMBL" id="HF935589">
    <property type="protein sequence ID" value="CCX31376.1"/>
    <property type="molecule type" value="Genomic_DNA"/>
</dbReference>
<dbReference type="PANTHER" id="PTHR17630:SF105">
    <property type="entry name" value="DIENELACTONE HYDROLASE FAMILY PROTEIN (AFU_ORTHOLOGUE AFUA_4G08790)"/>
    <property type="match status" value="1"/>
</dbReference>
<gene>
    <name evidence="1" type="ORF">PCON_10677</name>
</gene>
<evidence type="ECO:0000313" key="2">
    <source>
        <dbReference type="Proteomes" id="UP000018144"/>
    </source>
</evidence>
<accession>U4LU60</accession>
<dbReference type="Gene3D" id="3.40.50.1820">
    <property type="entry name" value="alpha/beta hydrolase"/>
    <property type="match status" value="1"/>
</dbReference>
<dbReference type="Proteomes" id="UP000018144">
    <property type="component" value="Unassembled WGS sequence"/>
</dbReference>
<dbReference type="PANTHER" id="PTHR17630">
    <property type="entry name" value="DIENELACTONE HYDROLASE"/>
    <property type="match status" value="1"/>
</dbReference>
<protein>
    <submittedName>
        <fullName evidence="1">Similar to Carboxymethylenebutenolidase homolog acc. no. Q8R1G2</fullName>
    </submittedName>
</protein>
<dbReference type="eggNOG" id="KOG3043">
    <property type="taxonomic scope" value="Eukaryota"/>
</dbReference>